<feature type="region of interest" description="Disordered" evidence="6">
    <location>
        <begin position="25"/>
        <end position="194"/>
    </location>
</feature>
<keyword evidence="3" id="KW-0645">Protease</keyword>
<feature type="compositionally biased region" description="Polar residues" evidence="6">
    <location>
        <begin position="254"/>
        <end position="273"/>
    </location>
</feature>
<feature type="compositionally biased region" description="Low complexity" evidence="6">
    <location>
        <begin position="1073"/>
        <end position="1092"/>
    </location>
</feature>
<dbReference type="SUPFAM" id="SSF54001">
    <property type="entry name" value="Cysteine proteinases"/>
    <property type="match status" value="1"/>
</dbReference>
<feature type="region of interest" description="Disordered" evidence="6">
    <location>
        <begin position="391"/>
        <end position="476"/>
    </location>
</feature>
<comment type="similarity">
    <text evidence="1">Belongs to the peptidase C48 family.</text>
</comment>
<keyword evidence="4" id="KW-0833">Ubl conjugation pathway</keyword>
<dbReference type="Gene3D" id="1.10.418.20">
    <property type="match status" value="2"/>
</dbReference>
<dbReference type="InterPro" id="IPR051947">
    <property type="entry name" value="Sentrin-specific_protease"/>
</dbReference>
<accession>A0A9P8GKB5</accession>
<dbReference type="PROSITE" id="PS50600">
    <property type="entry name" value="ULP_PROTEASE"/>
    <property type="match status" value="1"/>
</dbReference>
<feature type="region of interest" description="Disordered" evidence="6">
    <location>
        <begin position="625"/>
        <end position="661"/>
    </location>
</feature>
<feature type="compositionally biased region" description="Basic and acidic residues" evidence="6">
    <location>
        <begin position="1114"/>
        <end position="1139"/>
    </location>
</feature>
<feature type="compositionally biased region" description="Basic and acidic residues" evidence="6">
    <location>
        <begin position="351"/>
        <end position="363"/>
    </location>
</feature>
<reference evidence="8" key="1">
    <citation type="journal article" date="2021" name="J Fungi (Basel)">
        <title>Virulence traits and population genomics of the black yeast Aureobasidium melanogenum.</title>
        <authorList>
            <person name="Cernosa A."/>
            <person name="Sun X."/>
            <person name="Gostincar C."/>
            <person name="Fang C."/>
            <person name="Gunde-Cimerman N."/>
            <person name="Song Z."/>
        </authorList>
    </citation>
    <scope>NUCLEOTIDE SEQUENCE</scope>
    <source>
        <strain evidence="8">EXF-8016</strain>
    </source>
</reference>
<evidence type="ECO:0000256" key="1">
    <source>
        <dbReference type="ARBA" id="ARBA00005234"/>
    </source>
</evidence>
<feature type="compositionally biased region" description="Basic and acidic residues" evidence="6">
    <location>
        <begin position="25"/>
        <end position="46"/>
    </location>
</feature>
<feature type="domain" description="Ubiquitin-like protease family profile" evidence="7">
    <location>
        <begin position="690"/>
        <end position="960"/>
    </location>
</feature>
<comment type="caution">
    <text evidence="8">The sequence shown here is derived from an EMBL/GenBank/DDBJ whole genome shotgun (WGS) entry which is preliminary data.</text>
</comment>
<dbReference type="GO" id="GO:0070139">
    <property type="term" value="F:SUMO-specific endopeptidase activity"/>
    <property type="evidence" value="ECO:0007669"/>
    <property type="project" value="TreeGrafter"/>
</dbReference>
<feature type="compositionally biased region" description="Polar residues" evidence="6">
    <location>
        <begin position="65"/>
        <end position="75"/>
    </location>
</feature>
<gene>
    <name evidence="8" type="ORF">KCV03_g2705</name>
</gene>
<protein>
    <submittedName>
        <fullName evidence="8">Cysteine proteinase</fullName>
    </submittedName>
</protein>
<feature type="compositionally biased region" description="Polar residues" evidence="6">
    <location>
        <begin position="47"/>
        <end position="56"/>
    </location>
</feature>
<feature type="region of interest" description="Disordered" evidence="6">
    <location>
        <begin position="1007"/>
        <end position="1139"/>
    </location>
</feature>
<evidence type="ECO:0000313" key="9">
    <source>
        <dbReference type="Proteomes" id="UP000767238"/>
    </source>
</evidence>
<dbReference type="Pfam" id="PF02902">
    <property type="entry name" value="Peptidase_C48"/>
    <property type="match status" value="1"/>
</dbReference>
<dbReference type="OrthoDB" id="442460at2759"/>
<sequence length="1172" mass="132161">MAGLVSSIGEGLSTGLKRAFDTLIGHDSDTKDDAQPSEGSRAEPTHRISTTSPEAQSRNKRPRTQPATAPRQSASLRYPEEQPRSKRESTHSSPNQGRVASAKDYLEESPRTQQPYAQSSAGPERGQQRANQRRAVASADEKRLFPGSYPSTEGSIIIPVPRDEWAPMSNPRRKVASGSGFRPANTLNRQAPGLNSLTTVSYRGANVSENTAKRQKTNHEFAHDDTDDMMSDSFGHRGLQGLQGQHPTPRRQHSIVSVNSQSQETPSQKTNPFTHDEVRNVHSTLNRSRKKGRKPKTGATLPSSPHQGGTFTDPVSVDDNDDVQILSDQRSPPRSINRTAPPRISGEVDDQFARRARAQEVRSHAKPASQILDRIEVDPPRSPLLAETFVRDDEEPDQAPVSHQAQPKFKNRMQPTSNTARPLQNQQTIEDSSEDELSREPAVQSSARKSKHTVTQRSPSPNRIPSTYFTKGRRKAEPRDNITIDLSSLRMKAGNWEQLYLIYSWGHKAIQFNKNGEMLHSKGTKIQLGGKYAQSVSYSLEHSNAVILSGSKDNLSSGRIWFDFDTADQRNTFLEVVDHMNDKVITKKLEADKFAHFCEASETFFEPAANAVDPELEAMRQRQVQDLSLPPPTSRIEQSTPVRSSRRLQSRDSGKATIPAEPEVERWTVKHGLPKWDAPLTYPAVGTNRTTIDAEDIARLDDGELLNDNIISFCLREMQENNPELKGKAHIFNSFFYETLSTLPSRKRGFNYEGVKRWTRNIDLFSHPYVAVPINTQYHWFLVIICNLDKLERKLKLEGLGDEEEEEPETERQSTVEEPVQSQSTVSNDIEIPETPPQETKDDVLSQGVKRISLDASQEQEEELPSLNKLKPIPRKGKKQAPPLPKVDPDTPALIILDSLSGTHTQEVKNLKQYVVHEGRDKRGLEFEYTELKGMNARGLPQQTNFCDCGVYLIGYMEAFLRDPAEFVRKVMSRELDRNNDFADFDPSKKRAEIRDRLIKLEEEQSFAKKQRKKEKARLLKMASQDNRTTNPAPVLKQMSSPMKPIEAQTDSRMVQSSPMKPPPPPIHKPSPRKLSPSESSSYKASSHRSPPTVERSLHDEMLFGDTGETAEGTSERARLDSHDNYSYHQNGDHHDQPTIIHSRMDFRNELEQAARYASQVDYEEERDPESQ</sequence>
<evidence type="ECO:0000256" key="4">
    <source>
        <dbReference type="ARBA" id="ARBA00022786"/>
    </source>
</evidence>
<dbReference type="GO" id="GO:0006508">
    <property type="term" value="P:proteolysis"/>
    <property type="evidence" value="ECO:0007669"/>
    <property type="project" value="UniProtKB-KW"/>
</dbReference>
<evidence type="ECO:0000256" key="2">
    <source>
        <dbReference type="ARBA" id="ARBA00022553"/>
    </source>
</evidence>
<keyword evidence="2" id="KW-0597">Phosphoprotein</keyword>
<evidence type="ECO:0000256" key="3">
    <source>
        <dbReference type="ARBA" id="ARBA00022670"/>
    </source>
</evidence>
<feature type="compositionally biased region" description="Polar residues" evidence="6">
    <location>
        <begin position="185"/>
        <end position="194"/>
    </location>
</feature>
<dbReference type="EMBL" id="JAHFYH010000013">
    <property type="protein sequence ID" value="KAH0226050.1"/>
    <property type="molecule type" value="Genomic_DNA"/>
</dbReference>
<feature type="compositionally biased region" description="Polar residues" evidence="6">
    <location>
        <begin position="111"/>
        <end position="121"/>
    </location>
</feature>
<feature type="compositionally biased region" description="Polar residues" evidence="6">
    <location>
        <begin position="413"/>
        <end position="430"/>
    </location>
</feature>
<dbReference type="PANTHER" id="PTHR46896:SF3">
    <property type="entry name" value="FI06413P-RELATED"/>
    <property type="match status" value="1"/>
</dbReference>
<dbReference type="Gene3D" id="3.30.310.130">
    <property type="entry name" value="Ubiquitin-related"/>
    <property type="match status" value="1"/>
</dbReference>
<feature type="region of interest" description="Disordered" evidence="6">
    <location>
        <begin position="207"/>
        <end position="379"/>
    </location>
</feature>
<feature type="compositionally biased region" description="Polar residues" evidence="6">
    <location>
        <begin position="326"/>
        <end position="338"/>
    </location>
</feature>
<evidence type="ECO:0000256" key="6">
    <source>
        <dbReference type="SAM" id="MobiDB-lite"/>
    </source>
</evidence>
<feature type="compositionally biased region" description="Pro residues" evidence="6">
    <location>
        <begin position="1060"/>
        <end position="1069"/>
    </location>
</feature>
<evidence type="ECO:0000259" key="7">
    <source>
        <dbReference type="PROSITE" id="PS50600"/>
    </source>
</evidence>
<dbReference type="PANTHER" id="PTHR46896">
    <property type="entry name" value="SENTRIN-SPECIFIC PROTEASE"/>
    <property type="match status" value="1"/>
</dbReference>
<feature type="region of interest" description="Disordered" evidence="6">
    <location>
        <begin position="799"/>
        <end position="889"/>
    </location>
</feature>
<feature type="compositionally biased region" description="Polar residues" evidence="6">
    <location>
        <begin position="455"/>
        <end position="469"/>
    </location>
</feature>
<feature type="non-terminal residue" evidence="8">
    <location>
        <position position="1"/>
    </location>
</feature>
<proteinExistence type="inferred from homology"/>
<reference evidence="8" key="2">
    <citation type="submission" date="2021-08" db="EMBL/GenBank/DDBJ databases">
        <authorList>
            <person name="Gostincar C."/>
            <person name="Sun X."/>
            <person name="Song Z."/>
            <person name="Gunde-Cimerman N."/>
        </authorList>
    </citation>
    <scope>NUCLEOTIDE SEQUENCE</scope>
    <source>
        <strain evidence="8">EXF-8016</strain>
    </source>
</reference>
<keyword evidence="5" id="KW-0378">Hydrolase</keyword>
<feature type="compositionally biased region" description="Acidic residues" evidence="6">
    <location>
        <begin position="800"/>
        <end position="809"/>
    </location>
</feature>
<feature type="compositionally biased region" description="Polar residues" evidence="6">
    <location>
        <begin position="300"/>
        <end position="310"/>
    </location>
</feature>
<dbReference type="GO" id="GO:0016926">
    <property type="term" value="P:protein desumoylation"/>
    <property type="evidence" value="ECO:0007669"/>
    <property type="project" value="TreeGrafter"/>
</dbReference>
<name>A0A9P8GKB5_AURME</name>
<feature type="compositionally biased region" description="Basic residues" evidence="6">
    <location>
        <begin position="287"/>
        <end position="296"/>
    </location>
</feature>
<organism evidence="8 9">
    <name type="scientific">Aureobasidium melanogenum</name>
    <name type="common">Aureobasidium pullulans var. melanogenum</name>
    <dbReference type="NCBI Taxonomy" id="46634"/>
    <lineage>
        <taxon>Eukaryota</taxon>
        <taxon>Fungi</taxon>
        <taxon>Dikarya</taxon>
        <taxon>Ascomycota</taxon>
        <taxon>Pezizomycotina</taxon>
        <taxon>Dothideomycetes</taxon>
        <taxon>Dothideomycetidae</taxon>
        <taxon>Dothideales</taxon>
        <taxon>Saccotheciaceae</taxon>
        <taxon>Aureobasidium</taxon>
    </lineage>
</organism>
<evidence type="ECO:0000313" key="8">
    <source>
        <dbReference type="EMBL" id="KAH0226050.1"/>
    </source>
</evidence>
<feature type="compositionally biased region" description="Basic and acidic residues" evidence="6">
    <location>
        <begin position="78"/>
        <end position="90"/>
    </location>
</feature>
<dbReference type="GO" id="GO:0005634">
    <property type="term" value="C:nucleus"/>
    <property type="evidence" value="ECO:0007669"/>
    <property type="project" value="TreeGrafter"/>
</dbReference>
<dbReference type="InterPro" id="IPR038765">
    <property type="entry name" value="Papain-like_cys_pep_sf"/>
</dbReference>
<dbReference type="AlphaFoldDB" id="A0A9P8GKB5"/>
<dbReference type="GO" id="GO:0005737">
    <property type="term" value="C:cytoplasm"/>
    <property type="evidence" value="ECO:0007669"/>
    <property type="project" value="TreeGrafter"/>
</dbReference>
<dbReference type="InterPro" id="IPR003653">
    <property type="entry name" value="Peptidase_C48_C"/>
</dbReference>
<evidence type="ECO:0000256" key="5">
    <source>
        <dbReference type="ARBA" id="ARBA00022801"/>
    </source>
</evidence>
<dbReference type="Proteomes" id="UP000767238">
    <property type="component" value="Unassembled WGS sequence"/>
</dbReference>